<dbReference type="AlphaFoldDB" id="A0A2N7AVJ3"/>
<evidence type="ECO:0008006" key="3">
    <source>
        <dbReference type="Google" id="ProtNLM"/>
    </source>
</evidence>
<dbReference type="InterPro" id="IPR021238">
    <property type="entry name" value="DUF2620"/>
</dbReference>
<dbReference type="Pfam" id="PF10941">
    <property type="entry name" value="DUF2620"/>
    <property type="match status" value="1"/>
</dbReference>
<evidence type="ECO:0000313" key="1">
    <source>
        <dbReference type="EMBL" id="PMD72173.1"/>
    </source>
</evidence>
<dbReference type="Proteomes" id="UP000235649">
    <property type="component" value="Unassembled WGS sequence"/>
</dbReference>
<dbReference type="EMBL" id="NIPR01000008">
    <property type="protein sequence ID" value="PMD72173.1"/>
    <property type="molecule type" value="Genomic_DNA"/>
</dbReference>
<name>A0A2N7AVJ3_9LACO</name>
<dbReference type="OrthoDB" id="5191605at2"/>
<reference evidence="1 2" key="1">
    <citation type="submission" date="2017-05" db="EMBL/GenBank/DDBJ databases">
        <title>Lactobacillus nurukis nov., sp. nov., isolated from nuruk.</title>
        <authorList>
            <person name="Kim S.-J."/>
        </authorList>
    </citation>
    <scope>NUCLEOTIDE SEQUENCE [LARGE SCALE GENOMIC DNA]</scope>
    <source>
        <strain evidence="1 2">SYF10-1a</strain>
    </source>
</reference>
<keyword evidence="2" id="KW-1185">Reference proteome</keyword>
<accession>A0A2N7AVJ3</accession>
<protein>
    <recommendedName>
        <fullName evidence="3">DUF2620 domain-containing protein</fullName>
    </recommendedName>
</protein>
<dbReference type="RefSeq" id="WP_102195701.1">
    <property type="nucleotide sequence ID" value="NZ_NIPR01000008.1"/>
</dbReference>
<comment type="caution">
    <text evidence="1">The sequence shown here is derived from an EMBL/GenBank/DDBJ whole genome shotgun (WGS) entry which is preliminary data.</text>
</comment>
<proteinExistence type="predicted"/>
<evidence type="ECO:0000313" key="2">
    <source>
        <dbReference type="Proteomes" id="UP000235649"/>
    </source>
</evidence>
<gene>
    <name evidence="1" type="ORF">CBP76_04250</name>
</gene>
<organism evidence="1 2">
    <name type="scientific">Companilactobacillus nuruki</name>
    <dbReference type="NCBI Taxonomy" id="1993540"/>
    <lineage>
        <taxon>Bacteria</taxon>
        <taxon>Bacillati</taxon>
        <taxon>Bacillota</taxon>
        <taxon>Bacilli</taxon>
        <taxon>Lactobacillales</taxon>
        <taxon>Lactobacillaceae</taxon>
        <taxon>Companilactobacillus</taxon>
    </lineage>
</organism>
<sequence>MIKIVIGGQMGKDDIKASLVRLIGDKDVEITIKNDLDAAMAIQNNEADYYIGACETGAGGALAMATALLGSDKTLTVASPSKVLTEDVIAEEITNKGKIAFGFTINTKDTVLPILVKYLVK</sequence>